<dbReference type="NCBIfam" id="TIGR01934">
    <property type="entry name" value="MenG_MenH_UbiE"/>
    <property type="match status" value="1"/>
</dbReference>
<evidence type="ECO:0000313" key="5">
    <source>
        <dbReference type="EMBL" id="MBW0481158.1"/>
    </source>
</evidence>
<dbReference type="OrthoDB" id="6329284at2759"/>
<protein>
    <recommendedName>
        <fullName evidence="4">2-methoxy-6-polyprenyl-1,4-benzoquinol methylase, mitochondrial</fullName>
        <ecNumber evidence="4">2.1.1.201</ecNumber>
    </recommendedName>
    <alternativeName>
        <fullName evidence="4">Ubiquinone biosynthesis methyltransferase COQ5</fullName>
    </alternativeName>
</protein>
<keyword evidence="6" id="KW-1185">Reference proteome</keyword>
<reference evidence="5" key="1">
    <citation type="submission" date="2021-03" db="EMBL/GenBank/DDBJ databases">
        <title>Draft genome sequence of rust myrtle Austropuccinia psidii MF-1, a brazilian biotype.</title>
        <authorList>
            <person name="Quecine M.C."/>
            <person name="Pachon D.M.R."/>
            <person name="Bonatelli M.L."/>
            <person name="Correr F.H."/>
            <person name="Franceschini L.M."/>
            <person name="Leite T.F."/>
            <person name="Margarido G.R.A."/>
            <person name="Almeida C.A."/>
            <person name="Ferrarezi J.A."/>
            <person name="Labate C.A."/>
        </authorList>
    </citation>
    <scope>NUCLEOTIDE SEQUENCE</scope>
    <source>
        <strain evidence="5">MF-1</strain>
    </source>
</reference>
<comment type="similarity">
    <text evidence="4">Belongs to the class I-like SAM-binding methyltransferase superfamily. MenG/UbiE family.</text>
</comment>
<keyword evidence="2 4" id="KW-0808">Transferase</keyword>
<evidence type="ECO:0000313" key="6">
    <source>
        <dbReference type="Proteomes" id="UP000765509"/>
    </source>
</evidence>
<dbReference type="Pfam" id="PF01209">
    <property type="entry name" value="Ubie_methyltran"/>
    <property type="match status" value="1"/>
</dbReference>
<feature type="binding site" evidence="4">
    <location>
        <position position="146"/>
    </location>
    <ligand>
        <name>S-adenosyl-L-methionine</name>
        <dbReference type="ChEBI" id="CHEBI:59789"/>
    </ligand>
</feature>
<feature type="binding site" evidence="4">
    <location>
        <begin position="202"/>
        <end position="203"/>
    </location>
    <ligand>
        <name>S-adenosyl-L-methionine</name>
        <dbReference type="ChEBI" id="CHEBI:59789"/>
    </ligand>
</feature>
<keyword evidence="4" id="KW-0831">Ubiquinone biosynthesis</keyword>
<dbReference type="HAMAP" id="MF_01813">
    <property type="entry name" value="MenG_UbiE_methyltr"/>
    <property type="match status" value="1"/>
</dbReference>
<dbReference type="GO" id="GO:0008425">
    <property type="term" value="F:2-methoxy-6-polyprenyl-1,4-benzoquinol methyltransferase activity"/>
    <property type="evidence" value="ECO:0007669"/>
    <property type="project" value="UniProtKB-UniRule"/>
</dbReference>
<dbReference type="EMBL" id="AVOT02006267">
    <property type="protein sequence ID" value="MBW0481158.1"/>
    <property type="molecule type" value="Genomic_DNA"/>
</dbReference>
<dbReference type="PANTHER" id="PTHR43591">
    <property type="entry name" value="METHYLTRANSFERASE"/>
    <property type="match status" value="1"/>
</dbReference>
<proteinExistence type="inferred from homology"/>
<name>A0A9Q3CC88_9BASI</name>
<sequence length="341" mass="38172">MPWRMNSLDRLRRQFQSARGSAARHPLPHSLQRIKSIGHVLPSASAPFAFAISQVSVPSDRKPIDSQFGLDTEHGSAQPRTHFGYQEVPQSEKETLVGKVFSSVASSYDLMNDAMSLGIHRLWKDHFVKSLDPCGQIHCLDVAGGTADIGLRILDHARLVHSNRDVKVTILDINPKMLEEGQKKVNQTMYYGGNQIGFKLGNAENLRGQIEDESVDLYTIAFGIRNCTNINKVLQEAYRVLKKGGRFSCLEFGKVENPLLSNIYEAYSFNVIPNLGHILAADRDSYQYLVESIRRFPSQAKFAQMIQEAGFMLPHVPGNSLHKKWEDLTFGVAAIHNGIKL</sequence>
<gene>
    <name evidence="4" type="primary">COQ5</name>
    <name evidence="5" type="ORF">O181_020873</name>
</gene>
<dbReference type="PROSITE" id="PS01183">
    <property type="entry name" value="UBIE_1"/>
    <property type="match status" value="1"/>
</dbReference>
<keyword evidence="4" id="KW-0472">Membrane</keyword>
<dbReference type="Gene3D" id="3.40.50.150">
    <property type="entry name" value="Vaccinia Virus protein VP39"/>
    <property type="match status" value="1"/>
</dbReference>
<evidence type="ECO:0000256" key="3">
    <source>
        <dbReference type="ARBA" id="ARBA00022691"/>
    </source>
</evidence>
<dbReference type="FunFam" id="3.40.50.150:FF:000208">
    <property type="entry name" value="2-methoxy-6-polyprenyl-1,4-benzoquinol methylase, mitochondrial"/>
    <property type="match status" value="1"/>
</dbReference>
<dbReference type="GO" id="GO:0032259">
    <property type="term" value="P:methylation"/>
    <property type="evidence" value="ECO:0007669"/>
    <property type="project" value="UniProtKB-KW"/>
</dbReference>
<dbReference type="AlphaFoldDB" id="A0A9Q3CC88"/>
<dbReference type="GO" id="GO:0031314">
    <property type="term" value="C:extrinsic component of mitochondrial inner membrane"/>
    <property type="evidence" value="ECO:0007669"/>
    <property type="project" value="UniProtKB-UniRule"/>
</dbReference>
<keyword evidence="1 4" id="KW-0489">Methyltransferase</keyword>
<comment type="caution">
    <text evidence="4">Lacks conserved residue(s) required for the propagation of feature annotation.</text>
</comment>
<comment type="pathway">
    <text evidence="4">Cofactor biosynthesis; ubiquinone biosynthesis.</text>
</comment>
<organism evidence="5 6">
    <name type="scientific">Austropuccinia psidii MF-1</name>
    <dbReference type="NCBI Taxonomy" id="1389203"/>
    <lineage>
        <taxon>Eukaryota</taxon>
        <taxon>Fungi</taxon>
        <taxon>Dikarya</taxon>
        <taxon>Basidiomycota</taxon>
        <taxon>Pucciniomycotina</taxon>
        <taxon>Pucciniomycetes</taxon>
        <taxon>Pucciniales</taxon>
        <taxon>Sphaerophragmiaceae</taxon>
        <taxon>Austropuccinia</taxon>
    </lineage>
</organism>
<evidence type="ECO:0000256" key="2">
    <source>
        <dbReference type="ARBA" id="ARBA00022679"/>
    </source>
</evidence>
<dbReference type="InterPro" id="IPR029063">
    <property type="entry name" value="SAM-dependent_MTases_sf"/>
</dbReference>
<dbReference type="SUPFAM" id="SSF53335">
    <property type="entry name" value="S-adenosyl-L-methionine-dependent methyltransferases"/>
    <property type="match status" value="1"/>
</dbReference>
<dbReference type="Proteomes" id="UP000765509">
    <property type="component" value="Unassembled WGS sequence"/>
</dbReference>
<feature type="binding site" evidence="4">
    <location>
        <position position="172"/>
    </location>
    <ligand>
        <name>S-adenosyl-L-methionine</name>
        <dbReference type="ChEBI" id="CHEBI:59789"/>
    </ligand>
</feature>
<dbReference type="CDD" id="cd02440">
    <property type="entry name" value="AdoMet_MTases"/>
    <property type="match status" value="1"/>
</dbReference>
<keyword evidence="3 4" id="KW-0949">S-adenosyl-L-methionine</keyword>
<accession>A0A9Q3CC88</accession>
<evidence type="ECO:0000256" key="1">
    <source>
        <dbReference type="ARBA" id="ARBA00022603"/>
    </source>
</evidence>
<comment type="function">
    <text evidence="4">Methyltransferase required for the conversion of 2-polyprenyl-6-methoxy-1,4-benzoquinol (DDMQH2) to 2-polyprenyl-3-methyl-6-methoxy-1,4-benzoquinol (DMQH2).</text>
</comment>
<dbReference type="InterPro" id="IPR004033">
    <property type="entry name" value="UbiE/COQ5_MeTrFase"/>
</dbReference>
<comment type="caution">
    <text evidence="5">The sequence shown here is derived from an EMBL/GenBank/DDBJ whole genome shotgun (WGS) entry which is preliminary data.</text>
</comment>
<keyword evidence="4" id="KW-0999">Mitochondrion inner membrane</keyword>
<keyword evidence="4" id="KW-0496">Mitochondrion</keyword>
<dbReference type="PANTHER" id="PTHR43591:SF24">
    <property type="entry name" value="2-METHOXY-6-POLYPRENYL-1,4-BENZOQUINOL METHYLASE, MITOCHONDRIAL"/>
    <property type="match status" value="1"/>
</dbReference>
<dbReference type="InterPro" id="IPR023576">
    <property type="entry name" value="UbiE/COQ5_MeTrFase_CS"/>
</dbReference>
<dbReference type="EC" id="2.1.1.201" evidence="4"/>
<comment type="subunit">
    <text evidence="4">Component of a multi-subunit COQ enzyme complex, composed of at least COQ3, COQ4, COQ5, COQ6, COQ7 and COQ9.</text>
</comment>
<evidence type="ECO:0000256" key="4">
    <source>
        <dbReference type="HAMAP-Rule" id="MF_03191"/>
    </source>
</evidence>
<dbReference type="PROSITE" id="PS01184">
    <property type="entry name" value="UBIE_2"/>
    <property type="match status" value="1"/>
</dbReference>
<comment type="catalytic activity">
    <reaction evidence="4">
        <text>a 2-methoxy-6-(all-trans-polyprenyl)benzene-1,4-diol + S-adenosyl-L-methionine = a 5-methoxy-2-methyl-3-(all-trans-polyprenyl)benzene-1,4-diol + S-adenosyl-L-homocysteine + H(+)</text>
        <dbReference type="Rhea" id="RHEA:28286"/>
        <dbReference type="Rhea" id="RHEA-COMP:10858"/>
        <dbReference type="Rhea" id="RHEA-COMP:10859"/>
        <dbReference type="ChEBI" id="CHEBI:15378"/>
        <dbReference type="ChEBI" id="CHEBI:57856"/>
        <dbReference type="ChEBI" id="CHEBI:59789"/>
        <dbReference type="ChEBI" id="CHEBI:84166"/>
        <dbReference type="ChEBI" id="CHEBI:84167"/>
        <dbReference type="EC" id="2.1.1.201"/>
    </reaction>
</comment>
<comment type="subcellular location">
    <subcellularLocation>
        <location evidence="4">Mitochondrion inner membrane</location>
        <topology evidence="4">Peripheral membrane protein</topology>
        <orientation evidence="4">Matrix side</orientation>
    </subcellularLocation>
</comment>
<dbReference type="PROSITE" id="PS51608">
    <property type="entry name" value="SAM_MT_UBIE"/>
    <property type="match status" value="1"/>
</dbReference>